<evidence type="ECO:0000313" key="1">
    <source>
        <dbReference type="EMBL" id="MBG0567520.1"/>
    </source>
</evidence>
<evidence type="ECO:0000313" key="2">
    <source>
        <dbReference type="Proteomes" id="UP000598146"/>
    </source>
</evidence>
<dbReference type="Proteomes" id="UP000598146">
    <property type="component" value="Unassembled WGS sequence"/>
</dbReference>
<gene>
    <name evidence="1" type="ORF">I4J89_39340</name>
</gene>
<protein>
    <submittedName>
        <fullName evidence="1">Uncharacterized protein</fullName>
    </submittedName>
</protein>
<sequence>MFHDLDIIDRRTRRNTAFTRRQGARRYVLTGEKDFYDTTSPADFREFRTVVGYGKR</sequence>
<accession>A0A931CM94</accession>
<name>A0A931CM94_9ACTN</name>
<organism evidence="1 2">
    <name type="scientific">Actinoplanes aureus</name>
    <dbReference type="NCBI Taxonomy" id="2792083"/>
    <lineage>
        <taxon>Bacteria</taxon>
        <taxon>Bacillati</taxon>
        <taxon>Actinomycetota</taxon>
        <taxon>Actinomycetes</taxon>
        <taxon>Micromonosporales</taxon>
        <taxon>Micromonosporaceae</taxon>
        <taxon>Actinoplanes</taxon>
    </lineage>
</organism>
<dbReference type="RefSeq" id="WP_196419298.1">
    <property type="nucleotide sequence ID" value="NZ_JADQTO010000028.1"/>
</dbReference>
<reference evidence="1" key="1">
    <citation type="submission" date="2020-11" db="EMBL/GenBank/DDBJ databases">
        <title>Isolation and identification of active actinomycetes.</title>
        <authorList>
            <person name="Sun X."/>
        </authorList>
    </citation>
    <scope>NUCLEOTIDE SEQUENCE</scope>
    <source>
        <strain evidence="1">NEAU-A11</strain>
    </source>
</reference>
<comment type="caution">
    <text evidence="1">The sequence shown here is derived from an EMBL/GenBank/DDBJ whole genome shotgun (WGS) entry which is preliminary data.</text>
</comment>
<proteinExistence type="predicted"/>
<dbReference type="EMBL" id="JADQTO010000028">
    <property type="protein sequence ID" value="MBG0567520.1"/>
    <property type="molecule type" value="Genomic_DNA"/>
</dbReference>
<keyword evidence="2" id="KW-1185">Reference proteome</keyword>
<dbReference type="AlphaFoldDB" id="A0A931CM94"/>